<name>A0ABT4VKW4_9HYPH</name>
<comment type="similarity">
    <text evidence="2">Belongs to the GtrA family.</text>
</comment>
<evidence type="ECO:0000256" key="5">
    <source>
        <dbReference type="ARBA" id="ARBA00023136"/>
    </source>
</evidence>
<keyword evidence="5 6" id="KW-0472">Membrane</keyword>
<dbReference type="InterPro" id="IPR007267">
    <property type="entry name" value="GtrA_DPMS_TM"/>
</dbReference>
<evidence type="ECO:0000313" key="9">
    <source>
        <dbReference type="Proteomes" id="UP001148313"/>
    </source>
</evidence>
<keyword evidence="9" id="KW-1185">Reference proteome</keyword>
<feature type="transmembrane region" description="Helical" evidence="6">
    <location>
        <begin position="78"/>
        <end position="96"/>
    </location>
</feature>
<reference evidence="8" key="1">
    <citation type="submission" date="2022-11" db="EMBL/GenBank/DDBJ databases">
        <title>Hoeflea poritis sp. nov., isolated from scleractinian coral Porites lutea.</title>
        <authorList>
            <person name="Zhang G."/>
            <person name="Wei Q."/>
            <person name="Cai L."/>
        </authorList>
    </citation>
    <scope>NUCLEOTIDE SEQUENCE</scope>
    <source>
        <strain evidence="8">E7-10</strain>
    </source>
</reference>
<dbReference type="InterPro" id="IPR051401">
    <property type="entry name" value="GtrA_CellWall_Glycosyl"/>
</dbReference>
<dbReference type="EMBL" id="JAPJZH010000004">
    <property type="protein sequence ID" value="MDA4845324.1"/>
    <property type="molecule type" value="Genomic_DNA"/>
</dbReference>
<dbReference type="Pfam" id="PF04138">
    <property type="entry name" value="GtrA_DPMS_TM"/>
    <property type="match status" value="1"/>
</dbReference>
<dbReference type="PANTHER" id="PTHR38459:SF1">
    <property type="entry name" value="PROPHAGE BACTOPRENOL-LINKED GLUCOSE TRANSLOCASE HOMOLOG"/>
    <property type="match status" value="1"/>
</dbReference>
<evidence type="ECO:0000256" key="3">
    <source>
        <dbReference type="ARBA" id="ARBA00022692"/>
    </source>
</evidence>
<evidence type="ECO:0000256" key="1">
    <source>
        <dbReference type="ARBA" id="ARBA00004141"/>
    </source>
</evidence>
<organism evidence="8 9">
    <name type="scientific">Hoeflea poritis</name>
    <dbReference type="NCBI Taxonomy" id="2993659"/>
    <lineage>
        <taxon>Bacteria</taxon>
        <taxon>Pseudomonadati</taxon>
        <taxon>Pseudomonadota</taxon>
        <taxon>Alphaproteobacteria</taxon>
        <taxon>Hyphomicrobiales</taxon>
        <taxon>Rhizobiaceae</taxon>
        <taxon>Hoeflea</taxon>
    </lineage>
</organism>
<dbReference type="Proteomes" id="UP001148313">
    <property type="component" value="Unassembled WGS sequence"/>
</dbReference>
<evidence type="ECO:0000259" key="7">
    <source>
        <dbReference type="Pfam" id="PF04138"/>
    </source>
</evidence>
<keyword evidence="3 6" id="KW-0812">Transmembrane</keyword>
<keyword evidence="4 6" id="KW-1133">Transmembrane helix</keyword>
<protein>
    <submittedName>
        <fullName evidence="8">GtrA family protein</fullName>
    </submittedName>
</protein>
<evidence type="ECO:0000256" key="4">
    <source>
        <dbReference type="ARBA" id="ARBA00022989"/>
    </source>
</evidence>
<feature type="transmembrane region" description="Helical" evidence="6">
    <location>
        <begin position="102"/>
        <end position="123"/>
    </location>
</feature>
<proteinExistence type="inferred from homology"/>
<dbReference type="PANTHER" id="PTHR38459">
    <property type="entry name" value="PROPHAGE BACTOPRENOL-LINKED GLUCOSE TRANSLOCASE HOMOLOG"/>
    <property type="match status" value="1"/>
</dbReference>
<evidence type="ECO:0000256" key="6">
    <source>
        <dbReference type="SAM" id="Phobius"/>
    </source>
</evidence>
<comment type="subcellular location">
    <subcellularLocation>
        <location evidence="1">Membrane</location>
        <topology evidence="1">Multi-pass membrane protein</topology>
    </subcellularLocation>
</comment>
<evidence type="ECO:0000256" key="2">
    <source>
        <dbReference type="ARBA" id="ARBA00009399"/>
    </source>
</evidence>
<evidence type="ECO:0000313" key="8">
    <source>
        <dbReference type="EMBL" id="MDA4845324.1"/>
    </source>
</evidence>
<comment type="caution">
    <text evidence="8">The sequence shown here is derived from an EMBL/GenBank/DDBJ whole genome shotgun (WGS) entry which is preliminary data.</text>
</comment>
<dbReference type="RefSeq" id="WP_271088944.1">
    <property type="nucleotide sequence ID" value="NZ_JAPJZH010000004.1"/>
</dbReference>
<accession>A0ABT4VKW4</accession>
<feature type="transmembrane region" description="Helical" evidence="6">
    <location>
        <begin position="38"/>
        <end position="57"/>
    </location>
</feature>
<feature type="domain" description="GtrA/DPMS transmembrane" evidence="7">
    <location>
        <begin position="12"/>
        <end position="128"/>
    </location>
</feature>
<sequence>MRGSKAFHLVSKFALVGLSATLLYAVLATVFEMQLGASLGQATVSIAAYAIAALFSYSAHRVFTFASNGAYRLEIPRFALLTATGAALSFALPAFIGGFLGLPMFVSVACVCVVIPLINFVALDRWVFGDRGN</sequence>
<gene>
    <name evidence="8" type="ORF">OOZ53_08190</name>
</gene>